<feature type="binding site" evidence="8">
    <location>
        <position position="376"/>
    </location>
    <ligand>
        <name>[4Fe-4S] cluster</name>
        <dbReference type="ChEBI" id="CHEBI:49883"/>
        <label>2</label>
    </ligand>
</feature>
<dbReference type="PROSITE" id="PS51379">
    <property type="entry name" value="4FE4S_FER_2"/>
    <property type="match status" value="2"/>
</dbReference>
<keyword evidence="8" id="KW-1003">Cell membrane</keyword>
<dbReference type="InterPro" id="IPR037225">
    <property type="entry name" value="Nuo51_FMN-bd_sf"/>
</dbReference>
<dbReference type="NCBIfam" id="NF003454">
    <property type="entry name" value="PRK05035.1"/>
    <property type="match status" value="1"/>
</dbReference>
<dbReference type="Pfam" id="PF13237">
    <property type="entry name" value="Fer4_10"/>
    <property type="match status" value="1"/>
</dbReference>
<dbReference type="NCBIfam" id="TIGR01945">
    <property type="entry name" value="rnfC"/>
    <property type="match status" value="1"/>
</dbReference>
<comment type="function">
    <text evidence="8">Part of a membrane-bound complex that couples electron transfer with translocation of ions across the membrane.</text>
</comment>
<feature type="binding site" evidence="8">
    <location>
        <position position="405"/>
    </location>
    <ligand>
        <name>[4Fe-4S] cluster</name>
        <dbReference type="ChEBI" id="CHEBI:49883"/>
        <label>2</label>
    </ligand>
</feature>
<dbReference type="GO" id="GO:0051539">
    <property type="term" value="F:4 iron, 4 sulfur cluster binding"/>
    <property type="evidence" value="ECO:0007669"/>
    <property type="project" value="UniProtKB-KW"/>
</dbReference>
<evidence type="ECO:0000256" key="2">
    <source>
        <dbReference type="ARBA" id="ARBA00022485"/>
    </source>
</evidence>
<proteinExistence type="inferred from homology"/>
<dbReference type="EC" id="7.-.-.-" evidence="8"/>
<keyword evidence="3 8" id="KW-0479">Metal-binding</keyword>
<keyword evidence="7 8" id="KW-0411">Iron-sulfur</keyword>
<protein>
    <recommendedName>
        <fullName evidence="8">Ion-translocating oxidoreductase complex subunit C</fullName>
        <ecNumber evidence="8">7.-.-.-</ecNumber>
    </recommendedName>
    <alternativeName>
        <fullName evidence="8">Rnf electron transport complex subunit C</fullName>
    </alternativeName>
</protein>
<dbReference type="InterPro" id="IPR011538">
    <property type="entry name" value="Nuo51_FMN-bd"/>
</dbReference>
<evidence type="ECO:0000256" key="4">
    <source>
        <dbReference type="ARBA" id="ARBA00022737"/>
    </source>
</evidence>
<evidence type="ECO:0000256" key="5">
    <source>
        <dbReference type="ARBA" id="ARBA00022982"/>
    </source>
</evidence>
<evidence type="ECO:0000256" key="1">
    <source>
        <dbReference type="ARBA" id="ARBA00022448"/>
    </source>
</evidence>
<dbReference type="Pfam" id="PF13375">
    <property type="entry name" value="RnfC_N"/>
    <property type="match status" value="1"/>
</dbReference>
<dbReference type="Pfam" id="PF10531">
    <property type="entry name" value="SLBB"/>
    <property type="match status" value="1"/>
</dbReference>
<dbReference type="Gene3D" id="3.10.20.600">
    <property type="match status" value="1"/>
</dbReference>
<keyword evidence="1 8" id="KW-0813">Transport</keyword>
<dbReference type="SUPFAM" id="SSF46548">
    <property type="entry name" value="alpha-helical ferredoxin"/>
    <property type="match status" value="1"/>
</dbReference>
<evidence type="ECO:0000256" key="8">
    <source>
        <dbReference type="HAMAP-Rule" id="MF_00461"/>
    </source>
</evidence>
<keyword evidence="5 8" id="KW-0249">Electron transport</keyword>
<dbReference type="GO" id="GO:0005886">
    <property type="term" value="C:plasma membrane"/>
    <property type="evidence" value="ECO:0007669"/>
    <property type="project" value="UniProtKB-SubCell"/>
</dbReference>
<dbReference type="InterPro" id="IPR010208">
    <property type="entry name" value="Ion_transpt_RnfC/RsxC"/>
</dbReference>
<keyword evidence="11" id="KW-1185">Reference proteome</keyword>
<dbReference type="Pfam" id="PF01512">
    <property type="entry name" value="Complex1_51K"/>
    <property type="match status" value="1"/>
</dbReference>
<feature type="binding site" evidence="8">
    <location>
        <position position="366"/>
    </location>
    <ligand>
        <name>[4Fe-4S] cluster</name>
        <dbReference type="ChEBI" id="CHEBI:49883"/>
        <label>1</label>
    </ligand>
</feature>
<dbReference type="Gene3D" id="3.40.50.11540">
    <property type="entry name" value="NADH-ubiquinone oxidoreductase 51kDa subunit"/>
    <property type="match status" value="1"/>
</dbReference>
<reference evidence="10 11" key="1">
    <citation type="submission" date="2020-01" db="EMBL/GenBank/DDBJ databases">
        <title>Genomic analysis of Aminipila sp. CBA3637.</title>
        <authorList>
            <person name="Kim Y.B."/>
            <person name="Roh S.W."/>
        </authorList>
    </citation>
    <scope>NUCLEOTIDE SEQUENCE [LARGE SCALE GENOMIC DNA]</scope>
    <source>
        <strain evidence="10 11">CBA3637</strain>
    </source>
</reference>
<dbReference type="PANTHER" id="PTHR43034">
    <property type="entry name" value="ION-TRANSLOCATING OXIDOREDUCTASE COMPLEX SUBUNIT C"/>
    <property type="match status" value="1"/>
</dbReference>
<feature type="binding site" evidence="8">
    <location>
        <position position="415"/>
    </location>
    <ligand>
        <name>[4Fe-4S] cluster</name>
        <dbReference type="ChEBI" id="CHEBI:49883"/>
        <label>1</label>
    </ligand>
</feature>
<dbReference type="PANTHER" id="PTHR43034:SF2">
    <property type="entry name" value="ION-TRANSLOCATING OXIDOREDUCTASE COMPLEX SUBUNIT C"/>
    <property type="match status" value="1"/>
</dbReference>
<keyword evidence="8" id="KW-1278">Translocase</keyword>
<evidence type="ECO:0000313" key="10">
    <source>
        <dbReference type="EMBL" id="QHI72388.1"/>
    </source>
</evidence>
<keyword evidence="8" id="KW-0472">Membrane</keyword>
<dbReference type="GO" id="GO:0022900">
    <property type="term" value="P:electron transport chain"/>
    <property type="evidence" value="ECO:0007669"/>
    <property type="project" value="UniProtKB-UniRule"/>
</dbReference>
<sequence>MTEKKKHLQSIHVQHNKYTAGCETEIMPIPDFVYISMSQHIGTPCKPLVAKGDYVKVGQPIGDTDAFVSVPIHSSVSGIVTGIEGVRSGNGGNDTIVIIEADKKQELWDGIQVPKVNNRKEFVKAVRTSGLVGLGGASFPTHIKYNPKNIDEVTTLIVNGAECEPFITSDHRLMLEETENIISGMLLVMKFLELEEGFIGIEDNKPDAIEAINNMIIQKGSPNIKVVPLRSRYPQGAERVMVYEVTGKTMDAGVLPAELGIILSNVTSIAFLGQHFKDGIPLINKRITVDGNAVSRPANVMCPIGTKIADVIEFCGGYKEEPKKILMGGPMMGRAIFTDQMPVIKNNNAILAFAGEQAWVKEETACINCGRCYKACPFKLMPTALSSAVQRKDAEALERFKVMQCMECGSCSYICPARRPLSFNNKLGKAILKEAQSNNGK</sequence>
<dbReference type="GO" id="GO:0046872">
    <property type="term" value="F:metal ion binding"/>
    <property type="evidence" value="ECO:0007669"/>
    <property type="project" value="UniProtKB-KW"/>
</dbReference>
<dbReference type="EMBL" id="CP047591">
    <property type="protein sequence ID" value="QHI72388.1"/>
    <property type="molecule type" value="Genomic_DNA"/>
</dbReference>
<dbReference type="Gene3D" id="3.30.70.20">
    <property type="match status" value="1"/>
</dbReference>
<dbReference type="InterPro" id="IPR026902">
    <property type="entry name" value="RnfC_N"/>
</dbReference>
<dbReference type="AlphaFoldDB" id="A0A6P1MK18"/>
<evidence type="ECO:0000256" key="3">
    <source>
        <dbReference type="ARBA" id="ARBA00022723"/>
    </source>
</evidence>
<dbReference type="HAMAP" id="MF_00461">
    <property type="entry name" value="RsxC_RnfC"/>
    <property type="match status" value="1"/>
</dbReference>
<dbReference type="Proteomes" id="UP000463883">
    <property type="component" value="Chromosome"/>
</dbReference>
<feature type="binding site" evidence="8">
    <location>
        <position position="372"/>
    </location>
    <ligand>
        <name>[4Fe-4S] cluster</name>
        <dbReference type="ChEBI" id="CHEBI:49883"/>
        <label>1</label>
    </ligand>
</feature>
<comment type="similarity">
    <text evidence="8">Belongs to the 4Fe4S bacterial-type ferredoxin family. RnfC subfamily.</text>
</comment>
<dbReference type="InterPro" id="IPR017896">
    <property type="entry name" value="4Fe4S_Fe-S-bd"/>
</dbReference>
<evidence type="ECO:0000256" key="7">
    <source>
        <dbReference type="ARBA" id="ARBA00023014"/>
    </source>
</evidence>
<comment type="cofactor">
    <cofactor evidence="8">
        <name>[4Fe-4S] cluster</name>
        <dbReference type="ChEBI" id="CHEBI:49883"/>
    </cofactor>
    <text evidence="8">Binds 2 [4Fe-4S] clusters per subunit.</text>
</comment>
<keyword evidence="4 8" id="KW-0677">Repeat</keyword>
<dbReference type="RefSeq" id="WP_162362158.1">
    <property type="nucleotide sequence ID" value="NZ_CP047591.1"/>
</dbReference>
<dbReference type="PROSITE" id="PS00198">
    <property type="entry name" value="4FE4S_FER_1"/>
    <property type="match status" value="2"/>
</dbReference>
<keyword evidence="2 8" id="KW-0004">4Fe-4S</keyword>
<dbReference type="InterPro" id="IPR019554">
    <property type="entry name" value="Soluble_ligand-bd"/>
</dbReference>
<organism evidence="10 11">
    <name type="scientific">Aminipila terrae</name>
    <dbReference type="NCBI Taxonomy" id="2697030"/>
    <lineage>
        <taxon>Bacteria</taxon>
        <taxon>Bacillati</taxon>
        <taxon>Bacillota</taxon>
        <taxon>Clostridia</taxon>
        <taxon>Peptostreptococcales</taxon>
        <taxon>Anaerovoracaceae</taxon>
        <taxon>Aminipila</taxon>
    </lineage>
</organism>
<comment type="subunit">
    <text evidence="8">The complex is composed of six subunits: RnfA, RnfB, RnfC, RnfD, RnfE and RnfG.</text>
</comment>
<dbReference type="InterPro" id="IPR017900">
    <property type="entry name" value="4Fe4S_Fe_S_CS"/>
</dbReference>
<feature type="binding site" evidence="8">
    <location>
        <position position="408"/>
    </location>
    <ligand>
        <name>[4Fe-4S] cluster</name>
        <dbReference type="ChEBI" id="CHEBI:49883"/>
        <label>2</label>
    </ligand>
</feature>
<evidence type="ECO:0000259" key="9">
    <source>
        <dbReference type="PROSITE" id="PS51379"/>
    </source>
</evidence>
<gene>
    <name evidence="10" type="primary">rsxC</name>
    <name evidence="8" type="synonym">rnfC</name>
    <name evidence="10" type="ORF">Ami3637_08210</name>
</gene>
<comment type="subcellular location">
    <subcellularLocation>
        <location evidence="8">Cell membrane</location>
        <topology evidence="8">Peripheral membrane protein</topology>
    </subcellularLocation>
</comment>
<keyword evidence="6 8" id="KW-0408">Iron</keyword>
<feature type="domain" description="4Fe-4S ferredoxin-type" evidence="9">
    <location>
        <begin position="396"/>
        <end position="426"/>
    </location>
</feature>
<accession>A0A6P1MK18</accession>
<dbReference type="SUPFAM" id="SSF142019">
    <property type="entry name" value="Nqo1 FMN-binding domain-like"/>
    <property type="match status" value="1"/>
</dbReference>
<evidence type="ECO:0000256" key="6">
    <source>
        <dbReference type="ARBA" id="ARBA00023004"/>
    </source>
</evidence>
<feature type="binding site" evidence="8">
    <location>
        <position position="411"/>
    </location>
    <ligand>
        <name>[4Fe-4S] cluster</name>
        <dbReference type="ChEBI" id="CHEBI:49883"/>
        <label>2</label>
    </ligand>
</feature>
<dbReference type="KEGG" id="amic:Ami3637_08210"/>
<evidence type="ECO:0000313" key="11">
    <source>
        <dbReference type="Proteomes" id="UP000463883"/>
    </source>
</evidence>
<name>A0A6P1MK18_9FIRM</name>
<feature type="binding site" evidence="8">
    <location>
        <position position="369"/>
    </location>
    <ligand>
        <name>[4Fe-4S] cluster</name>
        <dbReference type="ChEBI" id="CHEBI:49883"/>
        <label>1</label>
    </ligand>
</feature>
<dbReference type="GO" id="GO:0009055">
    <property type="term" value="F:electron transfer activity"/>
    <property type="evidence" value="ECO:0007669"/>
    <property type="project" value="InterPro"/>
</dbReference>
<feature type="domain" description="4Fe-4S ferredoxin-type" evidence="9">
    <location>
        <begin position="356"/>
        <end position="386"/>
    </location>
</feature>